<dbReference type="InterPro" id="IPR051400">
    <property type="entry name" value="HAD-like_hydrolase"/>
</dbReference>
<keyword evidence="3 5" id="KW-0378">Hydrolase</keyword>
<accession>A0ABW9XZE8</accession>
<sequence>MENIKAVLFDLDNTILDRTRMFGGFAAQLFDAYFGHVADRRAMLARVVELDQDGYKPRETLFAELLEELPWERTPAPGELAEFYPGAYLRHAVLMEGAREVLAHARAKYRTGLVTNGRTAIQYGKLDLLGIRGEFDLILVSEEAGIKKPDPRIFELAAGKLGLRAEECLFVGDHPVNDIEGAGRTGMPTVWMRANHPWPEDSEAKPLHAITALSELLALL</sequence>
<dbReference type="NCBIfam" id="TIGR01549">
    <property type="entry name" value="HAD-SF-IA-v1"/>
    <property type="match status" value="1"/>
</dbReference>
<proteinExistence type="predicted"/>
<evidence type="ECO:0000256" key="4">
    <source>
        <dbReference type="ARBA" id="ARBA00022842"/>
    </source>
</evidence>
<gene>
    <name evidence="5" type="ORF">GT019_29310</name>
</gene>
<dbReference type="PANTHER" id="PTHR46470:SF2">
    <property type="entry name" value="GLYCERALDEHYDE 3-PHOSPHATE PHOSPHATASE"/>
    <property type="match status" value="1"/>
</dbReference>
<dbReference type="SUPFAM" id="SSF56784">
    <property type="entry name" value="HAD-like"/>
    <property type="match status" value="1"/>
</dbReference>
<reference evidence="5 6" key="1">
    <citation type="submission" date="2020-01" db="EMBL/GenBank/DDBJ databases">
        <title>Paenibacillus soybeanensis sp. nov. isolated from the nodules of soybean (Glycine max(L.) Merr).</title>
        <authorList>
            <person name="Wang H."/>
        </authorList>
    </citation>
    <scope>NUCLEOTIDE SEQUENCE [LARGE SCALE GENOMIC DNA]</scope>
    <source>
        <strain evidence="5 6">T1</strain>
    </source>
</reference>
<organism evidence="5 6">
    <name type="scientific">Paenibacillus glycinis</name>
    <dbReference type="NCBI Taxonomy" id="2697035"/>
    <lineage>
        <taxon>Bacteria</taxon>
        <taxon>Bacillati</taxon>
        <taxon>Bacillota</taxon>
        <taxon>Bacilli</taxon>
        <taxon>Bacillales</taxon>
        <taxon>Paenibacillaceae</taxon>
        <taxon>Paenibacillus</taxon>
    </lineage>
</organism>
<name>A0ABW9XZE8_9BACL</name>
<dbReference type="InterPro" id="IPR023214">
    <property type="entry name" value="HAD_sf"/>
</dbReference>
<dbReference type="GO" id="GO:0016787">
    <property type="term" value="F:hydrolase activity"/>
    <property type="evidence" value="ECO:0007669"/>
    <property type="project" value="UniProtKB-KW"/>
</dbReference>
<dbReference type="RefSeq" id="WP_161747006.1">
    <property type="nucleotide sequence ID" value="NZ_JAAAMV010000033.1"/>
</dbReference>
<keyword evidence="6" id="KW-1185">Reference proteome</keyword>
<dbReference type="SFLD" id="SFLDS00003">
    <property type="entry name" value="Haloacid_Dehalogenase"/>
    <property type="match status" value="1"/>
</dbReference>
<dbReference type="PANTHER" id="PTHR46470">
    <property type="entry name" value="N-ACYLNEURAMINATE-9-PHOSPHATASE"/>
    <property type="match status" value="1"/>
</dbReference>
<dbReference type="Gene3D" id="1.20.120.710">
    <property type="entry name" value="Haloacid dehalogenase hydrolase-like domain"/>
    <property type="match status" value="1"/>
</dbReference>
<dbReference type="SFLD" id="SFLDG01129">
    <property type="entry name" value="C1.5:_HAD__Beta-PGM__Phosphata"/>
    <property type="match status" value="1"/>
</dbReference>
<dbReference type="Pfam" id="PF00702">
    <property type="entry name" value="Hydrolase"/>
    <property type="match status" value="1"/>
</dbReference>
<keyword evidence="2" id="KW-0479">Metal-binding</keyword>
<evidence type="ECO:0000256" key="1">
    <source>
        <dbReference type="ARBA" id="ARBA00001946"/>
    </source>
</evidence>
<evidence type="ECO:0000256" key="2">
    <source>
        <dbReference type="ARBA" id="ARBA00022723"/>
    </source>
</evidence>
<comment type="cofactor">
    <cofactor evidence="1">
        <name>Mg(2+)</name>
        <dbReference type="ChEBI" id="CHEBI:18420"/>
    </cofactor>
</comment>
<dbReference type="InterPro" id="IPR036412">
    <property type="entry name" value="HAD-like_sf"/>
</dbReference>
<evidence type="ECO:0000313" key="5">
    <source>
        <dbReference type="EMBL" id="NBD27985.1"/>
    </source>
</evidence>
<evidence type="ECO:0000313" key="6">
    <source>
        <dbReference type="Proteomes" id="UP000665561"/>
    </source>
</evidence>
<protein>
    <submittedName>
        <fullName evidence="5">HAD-IA family hydrolase</fullName>
    </submittedName>
</protein>
<comment type="caution">
    <text evidence="5">The sequence shown here is derived from an EMBL/GenBank/DDBJ whole genome shotgun (WGS) entry which is preliminary data.</text>
</comment>
<dbReference type="Proteomes" id="UP000665561">
    <property type="component" value="Unassembled WGS sequence"/>
</dbReference>
<dbReference type="PRINTS" id="PR00413">
    <property type="entry name" value="HADHALOGNASE"/>
</dbReference>
<dbReference type="Gene3D" id="3.40.50.1000">
    <property type="entry name" value="HAD superfamily/HAD-like"/>
    <property type="match status" value="1"/>
</dbReference>
<dbReference type="NCBIfam" id="TIGR01509">
    <property type="entry name" value="HAD-SF-IA-v3"/>
    <property type="match status" value="1"/>
</dbReference>
<keyword evidence="4" id="KW-0460">Magnesium</keyword>
<dbReference type="InterPro" id="IPR006439">
    <property type="entry name" value="HAD-SF_hydro_IA"/>
</dbReference>
<dbReference type="EMBL" id="JAAAMV010000033">
    <property type="protein sequence ID" value="NBD27985.1"/>
    <property type="molecule type" value="Genomic_DNA"/>
</dbReference>
<evidence type="ECO:0000256" key="3">
    <source>
        <dbReference type="ARBA" id="ARBA00022801"/>
    </source>
</evidence>
<dbReference type="SFLD" id="SFLDG01135">
    <property type="entry name" value="C1.5.6:_HAD__Beta-PGM__Phospha"/>
    <property type="match status" value="1"/>
</dbReference>